<proteinExistence type="predicted"/>
<dbReference type="AlphaFoldDB" id="A0A0F9IAN0"/>
<dbReference type="EMBL" id="LAZR01012906">
    <property type="protein sequence ID" value="KKM24527.1"/>
    <property type="molecule type" value="Genomic_DNA"/>
</dbReference>
<evidence type="ECO:0000313" key="1">
    <source>
        <dbReference type="EMBL" id="KKM24527.1"/>
    </source>
</evidence>
<protein>
    <submittedName>
        <fullName evidence="1">Uncharacterized protein</fullName>
    </submittedName>
</protein>
<organism evidence="1">
    <name type="scientific">marine sediment metagenome</name>
    <dbReference type="NCBI Taxonomy" id="412755"/>
    <lineage>
        <taxon>unclassified sequences</taxon>
        <taxon>metagenomes</taxon>
        <taxon>ecological metagenomes</taxon>
    </lineage>
</organism>
<sequence>MATENNGRYRHGLVDFDGQRRQFSYDTIVVTAANHDAQKTQHDNLVAAIADVTLGLLDFEEYVADREQVRPLVRPAAASAQVSIEWVVTYTDDVTGAESNVRMPTADITDTTLFAPGSNLWDPLDAKWVTFVAAFELHVISPEGNAVSVQQVAFLQ</sequence>
<reference evidence="1" key="1">
    <citation type="journal article" date="2015" name="Nature">
        <title>Complex archaea that bridge the gap between prokaryotes and eukaryotes.</title>
        <authorList>
            <person name="Spang A."/>
            <person name="Saw J.H."/>
            <person name="Jorgensen S.L."/>
            <person name="Zaremba-Niedzwiedzka K."/>
            <person name="Martijn J."/>
            <person name="Lind A.E."/>
            <person name="van Eijk R."/>
            <person name="Schleper C."/>
            <person name="Guy L."/>
            <person name="Ettema T.J."/>
        </authorList>
    </citation>
    <scope>NUCLEOTIDE SEQUENCE</scope>
</reference>
<name>A0A0F9IAN0_9ZZZZ</name>
<gene>
    <name evidence="1" type="ORF">LCGC14_1604190</name>
</gene>
<comment type="caution">
    <text evidence="1">The sequence shown here is derived from an EMBL/GenBank/DDBJ whole genome shotgun (WGS) entry which is preliminary data.</text>
</comment>
<accession>A0A0F9IAN0</accession>